<evidence type="ECO:0000313" key="2">
    <source>
        <dbReference type="Proteomes" id="UP000256805"/>
    </source>
</evidence>
<proteinExistence type="predicted"/>
<dbReference type="Proteomes" id="UP000256805">
    <property type="component" value="Unassembled WGS sequence"/>
</dbReference>
<organism evidence="1 2">
    <name type="scientific">Cupriavidus taiwanensis</name>
    <dbReference type="NCBI Taxonomy" id="164546"/>
    <lineage>
        <taxon>Bacteria</taxon>
        <taxon>Pseudomonadati</taxon>
        <taxon>Pseudomonadota</taxon>
        <taxon>Betaproteobacteria</taxon>
        <taxon>Burkholderiales</taxon>
        <taxon>Burkholderiaceae</taxon>
        <taxon>Cupriavidus</taxon>
    </lineage>
</organism>
<dbReference type="AlphaFoldDB" id="A0A375J7E9"/>
<name>A0A375J7E9_9BURK</name>
<evidence type="ECO:0000313" key="1">
    <source>
        <dbReference type="EMBL" id="SPS00060.1"/>
    </source>
</evidence>
<protein>
    <submittedName>
        <fullName evidence="1">Regulatory protein, TetR</fullName>
    </submittedName>
</protein>
<accession>A0A375J7E9</accession>
<dbReference type="EMBL" id="OVTA01000037">
    <property type="protein sequence ID" value="SPS00060.1"/>
    <property type="molecule type" value="Genomic_DNA"/>
</dbReference>
<gene>
    <name evidence="1" type="ORF">CBM2634_B140072</name>
</gene>
<sequence>MQLHGGGDRALRERRLRVAFQFAFGSIINGLLNNPGPLRLTNCEFDGELAWAFCACLHA</sequence>
<reference evidence="1 2" key="1">
    <citation type="submission" date="2018-01" db="EMBL/GenBank/DDBJ databases">
        <authorList>
            <person name="Gaut B.S."/>
            <person name="Morton B.R."/>
            <person name="Clegg M.T."/>
            <person name="Duvall M.R."/>
        </authorList>
    </citation>
    <scope>NUCLEOTIDE SEQUENCE [LARGE SCALE GENOMIC DNA]</scope>
    <source>
        <strain evidence="1">Cupriavidus taiwanensis cmp 52</strain>
    </source>
</reference>